<dbReference type="AlphaFoldDB" id="A0A4V2J4T2"/>
<dbReference type="GO" id="GO:0016791">
    <property type="term" value="F:phosphatase activity"/>
    <property type="evidence" value="ECO:0007669"/>
    <property type="project" value="TreeGrafter"/>
</dbReference>
<dbReference type="Gene3D" id="3.40.50.1240">
    <property type="entry name" value="Phosphoglycerate mutase-like"/>
    <property type="match status" value="1"/>
</dbReference>
<evidence type="ECO:0000313" key="1">
    <source>
        <dbReference type="EMBL" id="TBL81062.1"/>
    </source>
</evidence>
<reference evidence="1 2" key="1">
    <citation type="submission" date="2019-02" db="EMBL/GenBank/DDBJ databases">
        <title>Paenibacillus sp. nov., isolated from surface-sterilized tissue of Thalictrum simplex L.</title>
        <authorList>
            <person name="Tuo L."/>
        </authorList>
    </citation>
    <scope>NUCLEOTIDE SEQUENCE [LARGE SCALE GENOMIC DNA]</scope>
    <source>
        <strain evidence="1 2">N2SHLJ1</strain>
    </source>
</reference>
<dbReference type="Pfam" id="PF00300">
    <property type="entry name" value="His_Phos_1"/>
    <property type="match status" value="1"/>
</dbReference>
<protein>
    <submittedName>
        <fullName evidence="1">Histidine phosphatase family protein</fullName>
    </submittedName>
</protein>
<sequence length="200" mass="22422">MELYIIRHGESQGNLVTKDMPDAELTELGRRQAAEVADCMARVPLDRIIASPLVRAIETARPLARKLGMPIEIWKNTYEVRSKGLYVGPARQQLKAAYPEAVFPEEMEADGWIYPGDETAVTGNRRAREVYAELVRRFSGERVAVFAHGGFNRHLLLAALGLDGDSDVYFHQNNGCIYHLSVQAERTRLQYLGGMKEMSG</sequence>
<dbReference type="CDD" id="cd07067">
    <property type="entry name" value="HP_PGM_like"/>
    <property type="match status" value="1"/>
</dbReference>
<dbReference type="PROSITE" id="PS00175">
    <property type="entry name" value="PG_MUTASE"/>
    <property type="match status" value="1"/>
</dbReference>
<dbReference type="InterPro" id="IPR013078">
    <property type="entry name" value="His_Pase_superF_clade-1"/>
</dbReference>
<dbReference type="InterPro" id="IPR001345">
    <property type="entry name" value="PG/BPGM_mutase_AS"/>
</dbReference>
<dbReference type="Proteomes" id="UP000293142">
    <property type="component" value="Unassembled WGS sequence"/>
</dbReference>
<dbReference type="SUPFAM" id="SSF53254">
    <property type="entry name" value="Phosphoglycerate mutase-like"/>
    <property type="match status" value="1"/>
</dbReference>
<dbReference type="OrthoDB" id="9782128at2"/>
<dbReference type="InterPro" id="IPR050275">
    <property type="entry name" value="PGM_Phosphatase"/>
</dbReference>
<dbReference type="InterPro" id="IPR029033">
    <property type="entry name" value="His_PPase_superfam"/>
</dbReference>
<dbReference type="RefSeq" id="WP_131011776.1">
    <property type="nucleotide sequence ID" value="NZ_SIRE01000003.1"/>
</dbReference>
<dbReference type="PANTHER" id="PTHR48100:SF44">
    <property type="entry name" value="PHOSPHATASE C1620.13-RELATED"/>
    <property type="match status" value="1"/>
</dbReference>
<organism evidence="1 2">
    <name type="scientific">Paenibacillus thalictri</name>
    <dbReference type="NCBI Taxonomy" id="2527873"/>
    <lineage>
        <taxon>Bacteria</taxon>
        <taxon>Bacillati</taxon>
        <taxon>Bacillota</taxon>
        <taxon>Bacilli</taxon>
        <taxon>Bacillales</taxon>
        <taxon>Paenibacillaceae</taxon>
        <taxon>Paenibacillus</taxon>
    </lineage>
</organism>
<evidence type="ECO:0000313" key="2">
    <source>
        <dbReference type="Proteomes" id="UP000293142"/>
    </source>
</evidence>
<comment type="caution">
    <text evidence="1">The sequence shown here is derived from an EMBL/GenBank/DDBJ whole genome shotgun (WGS) entry which is preliminary data.</text>
</comment>
<gene>
    <name evidence="1" type="ORF">EYB31_02920</name>
</gene>
<accession>A0A4V2J4T2</accession>
<dbReference type="SMART" id="SM00855">
    <property type="entry name" value="PGAM"/>
    <property type="match status" value="1"/>
</dbReference>
<name>A0A4V2J4T2_9BACL</name>
<proteinExistence type="predicted"/>
<dbReference type="EMBL" id="SIRE01000003">
    <property type="protein sequence ID" value="TBL81062.1"/>
    <property type="molecule type" value="Genomic_DNA"/>
</dbReference>
<dbReference type="PANTHER" id="PTHR48100">
    <property type="entry name" value="BROAD-SPECIFICITY PHOSPHATASE YOR283W-RELATED"/>
    <property type="match status" value="1"/>
</dbReference>
<keyword evidence="2" id="KW-1185">Reference proteome</keyword>
<dbReference type="GO" id="GO:0005829">
    <property type="term" value="C:cytosol"/>
    <property type="evidence" value="ECO:0007669"/>
    <property type="project" value="TreeGrafter"/>
</dbReference>